<dbReference type="InterPro" id="IPR001646">
    <property type="entry name" value="5peptide_repeat"/>
</dbReference>
<name>A0A2X2JLB2_SPHMU</name>
<dbReference type="GeneID" id="97179667"/>
<dbReference type="Gene3D" id="2.160.20.80">
    <property type="entry name" value="E3 ubiquitin-protein ligase SopA"/>
    <property type="match status" value="1"/>
</dbReference>
<gene>
    <name evidence="1" type="ORF">NCTC11343_04771</name>
</gene>
<dbReference type="Proteomes" id="UP000251241">
    <property type="component" value="Unassembled WGS sequence"/>
</dbReference>
<reference evidence="1 2" key="1">
    <citation type="submission" date="2018-06" db="EMBL/GenBank/DDBJ databases">
        <authorList>
            <consortium name="Pathogen Informatics"/>
            <person name="Doyle S."/>
        </authorList>
    </citation>
    <scope>NUCLEOTIDE SEQUENCE [LARGE SCALE GENOMIC DNA]</scope>
    <source>
        <strain evidence="1 2">NCTC11343</strain>
    </source>
</reference>
<accession>A0A2X2JLB2</accession>
<dbReference type="EMBL" id="UAUU01000011">
    <property type="protein sequence ID" value="SPZ92801.1"/>
    <property type="molecule type" value="Genomic_DNA"/>
</dbReference>
<evidence type="ECO:0000313" key="2">
    <source>
        <dbReference type="Proteomes" id="UP000251241"/>
    </source>
</evidence>
<sequence length="255" mass="29628">MALTNKIFQQSEIESFEFNHKVLKNCSFIDCKIKGKSFMNSMFRDCKFIRCTFVDCNFQSVVFQESGLWMESTFEANDFSKAIIGNLKIEKSSFLYNTFDKTTFDGTNLIHVVFKGKISSSWFYGIPFTEDLYSTNLFILKKAKPLKTPLVNFGHAELKDVIFSRGLDLSSTVFPNQEHLKIINNPRRFFVSFLKRSREVFTDNESLVFCRDLVDNVLYKPENRGMPIILVDLNQFYPSLNENRDRLIVDLLKAG</sequence>
<dbReference type="RefSeq" id="WP_112376036.1">
    <property type="nucleotide sequence ID" value="NZ_CP069793.1"/>
</dbReference>
<dbReference type="AlphaFoldDB" id="A0A2X2JLB2"/>
<dbReference type="Pfam" id="PF00805">
    <property type="entry name" value="Pentapeptide"/>
    <property type="match status" value="1"/>
</dbReference>
<dbReference type="InterPro" id="IPR052949">
    <property type="entry name" value="PA_immunity-related"/>
</dbReference>
<dbReference type="PANTHER" id="PTHR42999">
    <property type="entry name" value="ANTIBIOTIC RESISTANCE PROTEIN MCBG"/>
    <property type="match status" value="1"/>
</dbReference>
<protein>
    <submittedName>
        <fullName evidence="1">Uncharacterized protein conserved in bacteria</fullName>
    </submittedName>
</protein>
<evidence type="ECO:0000313" key="1">
    <source>
        <dbReference type="EMBL" id="SPZ92801.1"/>
    </source>
</evidence>
<dbReference type="SUPFAM" id="SSF141571">
    <property type="entry name" value="Pentapeptide repeat-like"/>
    <property type="match status" value="1"/>
</dbReference>
<organism evidence="1 2">
    <name type="scientific">Sphingobacterium multivorum</name>
    <dbReference type="NCBI Taxonomy" id="28454"/>
    <lineage>
        <taxon>Bacteria</taxon>
        <taxon>Pseudomonadati</taxon>
        <taxon>Bacteroidota</taxon>
        <taxon>Sphingobacteriia</taxon>
        <taxon>Sphingobacteriales</taxon>
        <taxon>Sphingobacteriaceae</taxon>
        <taxon>Sphingobacterium</taxon>
    </lineage>
</organism>
<dbReference type="PANTHER" id="PTHR42999:SF1">
    <property type="entry name" value="PENTAPEPTIDE REPEAT-CONTAINING PROTEIN"/>
    <property type="match status" value="1"/>
</dbReference>
<proteinExistence type="predicted"/>